<evidence type="ECO:0000259" key="4">
    <source>
        <dbReference type="PROSITE" id="PS50932"/>
    </source>
</evidence>
<dbReference type="Gene3D" id="1.10.260.40">
    <property type="entry name" value="lambda repressor-like DNA-binding domains"/>
    <property type="match status" value="1"/>
</dbReference>
<sequence length="333" mass="34677">MRRPTIHDIAREAGVAKSTVSFALNGQPGVSEATRRRIAAVAHELGWQPSRAARALSGANAEVVGLVLARPAGLLEVEPFFMRLIAGVEAALGADDIGLLLQVVGEDPAHEMEVYRRWWGQRRVDGVLVADIRVDDPRLPLLAELGLPCVLLGNEVPGSGLTTVGVDSKAAMVAAVAHLRALGHTRIARVAGIAEFQQTVLRGQAFAEAAGPDAVVVSADYSGERGAEATRELLTSDRPPTAIVYDNDVMAVSAVGVAAELGVDVPGQLSIIAWDDSPLCRLPHPALTAMSLDIPGYGAAAAAALLRVIAGERVPDTVFGTAQLVVRGSTAPA</sequence>
<dbReference type="SUPFAM" id="SSF47413">
    <property type="entry name" value="lambda repressor-like DNA-binding domains"/>
    <property type="match status" value="1"/>
</dbReference>
<dbReference type="RefSeq" id="WP_184865507.1">
    <property type="nucleotide sequence ID" value="NZ_BAAAWY010000014.1"/>
</dbReference>
<accession>A0A7W9KL81</accession>
<name>A0A7W9KL81_9PSEU</name>
<dbReference type="Proteomes" id="UP000585638">
    <property type="component" value="Unassembled WGS sequence"/>
</dbReference>
<dbReference type="InterPro" id="IPR010982">
    <property type="entry name" value="Lambda_DNA-bd_dom_sf"/>
</dbReference>
<dbReference type="PANTHER" id="PTHR30146">
    <property type="entry name" value="LACI-RELATED TRANSCRIPTIONAL REPRESSOR"/>
    <property type="match status" value="1"/>
</dbReference>
<organism evidence="5 6">
    <name type="scientific">Kutzneria kofuensis</name>
    <dbReference type="NCBI Taxonomy" id="103725"/>
    <lineage>
        <taxon>Bacteria</taxon>
        <taxon>Bacillati</taxon>
        <taxon>Actinomycetota</taxon>
        <taxon>Actinomycetes</taxon>
        <taxon>Pseudonocardiales</taxon>
        <taxon>Pseudonocardiaceae</taxon>
        <taxon>Kutzneria</taxon>
    </lineage>
</organism>
<keyword evidence="6" id="KW-1185">Reference proteome</keyword>
<dbReference type="InterPro" id="IPR028082">
    <property type="entry name" value="Peripla_BP_I"/>
</dbReference>
<evidence type="ECO:0000256" key="1">
    <source>
        <dbReference type="ARBA" id="ARBA00023015"/>
    </source>
</evidence>
<evidence type="ECO:0000313" key="5">
    <source>
        <dbReference type="EMBL" id="MBB5893899.1"/>
    </source>
</evidence>
<dbReference type="InterPro" id="IPR000843">
    <property type="entry name" value="HTH_LacI"/>
</dbReference>
<dbReference type="SUPFAM" id="SSF53822">
    <property type="entry name" value="Periplasmic binding protein-like I"/>
    <property type="match status" value="1"/>
</dbReference>
<dbReference type="SMART" id="SM00354">
    <property type="entry name" value="HTH_LACI"/>
    <property type="match status" value="1"/>
</dbReference>
<keyword evidence="1" id="KW-0805">Transcription regulation</keyword>
<evidence type="ECO:0000256" key="3">
    <source>
        <dbReference type="ARBA" id="ARBA00023163"/>
    </source>
</evidence>
<keyword evidence="2 5" id="KW-0238">DNA-binding</keyword>
<dbReference type="Pfam" id="PF13377">
    <property type="entry name" value="Peripla_BP_3"/>
    <property type="match status" value="1"/>
</dbReference>
<dbReference type="GO" id="GO:0003700">
    <property type="term" value="F:DNA-binding transcription factor activity"/>
    <property type="evidence" value="ECO:0007669"/>
    <property type="project" value="TreeGrafter"/>
</dbReference>
<evidence type="ECO:0000313" key="6">
    <source>
        <dbReference type="Proteomes" id="UP000585638"/>
    </source>
</evidence>
<dbReference type="InterPro" id="IPR046335">
    <property type="entry name" value="LacI/GalR-like_sensor"/>
</dbReference>
<dbReference type="PANTHER" id="PTHR30146:SF155">
    <property type="entry name" value="ALANINE RACEMASE"/>
    <property type="match status" value="1"/>
</dbReference>
<reference evidence="5 6" key="1">
    <citation type="submission" date="2020-08" db="EMBL/GenBank/DDBJ databases">
        <title>Sequencing the genomes of 1000 actinobacteria strains.</title>
        <authorList>
            <person name="Klenk H.-P."/>
        </authorList>
    </citation>
    <scope>NUCLEOTIDE SEQUENCE [LARGE SCALE GENOMIC DNA]</scope>
    <source>
        <strain evidence="5 6">DSM 43851</strain>
    </source>
</reference>
<dbReference type="CDD" id="cd06267">
    <property type="entry name" value="PBP1_LacI_sugar_binding-like"/>
    <property type="match status" value="1"/>
</dbReference>
<comment type="caution">
    <text evidence="5">The sequence shown here is derived from an EMBL/GenBank/DDBJ whole genome shotgun (WGS) entry which is preliminary data.</text>
</comment>
<dbReference type="AlphaFoldDB" id="A0A7W9KL81"/>
<dbReference type="Gene3D" id="3.40.50.2300">
    <property type="match status" value="2"/>
</dbReference>
<gene>
    <name evidence="5" type="ORF">BJ998_005095</name>
</gene>
<proteinExistence type="predicted"/>
<protein>
    <submittedName>
        <fullName evidence="5">DNA-binding LacI/PurR family transcriptional regulator</fullName>
    </submittedName>
</protein>
<feature type="domain" description="HTH lacI-type" evidence="4">
    <location>
        <begin position="4"/>
        <end position="58"/>
    </location>
</feature>
<keyword evidence="3" id="KW-0804">Transcription</keyword>
<dbReference type="GO" id="GO:0000976">
    <property type="term" value="F:transcription cis-regulatory region binding"/>
    <property type="evidence" value="ECO:0007669"/>
    <property type="project" value="TreeGrafter"/>
</dbReference>
<dbReference type="Pfam" id="PF00356">
    <property type="entry name" value="LacI"/>
    <property type="match status" value="1"/>
</dbReference>
<evidence type="ECO:0000256" key="2">
    <source>
        <dbReference type="ARBA" id="ARBA00023125"/>
    </source>
</evidence>
<dbReference type="PROSITE" id="PS50932">
    <property type="entry name" value="HTH_LACI_2"/>
    <property type="match status" value="1"/>
</dbReference>
<dbReference type="CDD" id="cd01392">
    <property type="entry name" value="HTH_LacI"/>
    <property type="match status" value="1"/>
</dbReference>
<dbReference type="EMBL" id="JACHIR010000001">
    <property type="protein sequence ID" value="MBB5893899.1"/>
    <property type="molecule type" value="Genomic_DNA"/>
</dbReference>